<gene>
    <name evidence="2" type="ORF">J2Z79_000179</name>
</gene>
<evidence type="ECO:0000313" key="3">
    <source>
        <dbReference type="Proteomes" id="UP001519289"/>
    </source>
</evidence>
<sequence>MRRDGRETLEPWERALREGLDGLSAPVEQESPPDLGTLLMLVHDVQRAQRQALRRDLLLFLAVAALVLAGGLWAMMNFPLQYLIVQAALAVALGAGAALWRAEGRRAGHE</sequence>
<name>A0ABS4JP80_9FIRM</name>
<dbReference type="RefSeq" id="WP_209464952.1">
    <property type="nucleotide sequence ID" value="NZ_JAGGLG010000001.1"/>
</dbReference>
<feature type="transmembrane region" description="Helical" evidence="1">
    <location>
        <begin position="57"/>
        <end position="76"/>
    </location>
</feature>
<reference evidence="2 3" key="1">
    <citation type="submission" date="2021-03" db="EMBL/GenBank/DDBJ databases">
        <title>Genomic Encyclopedia of Type Strains, Phase IV (KMG-IV): sequencing the most valuable type-strain genomes for metagenomic binning, comparative biology and taxonomic classification.</title>
        <authorList>
            <person name="Goeker M."/>
        </authorList>
    </citation>
    <scope>NUCLEOTIDE SEQUENCE [LARGE SCALE GENOMIC DNA]</scope>
    <source>
        <strain evidence="2 3">DSM 27138</strain>
    </source>
</reference>
<comment type="caution">
    <text evidence="2">The sequence shown here is derived from an EMBL/GenBank/DDBJ whole genome shotgun (WGS) entry which is preliminary data.</text>
</comment>
<dbReference type="EMBL" id="JAGGLG010000001">
    <property type="protein sequence ID" value="MBP2016806.1"/>
    <property type="molecule type" value="Genomic_DNA"/>
</dbReference>
<evidence type="ECO:0000256" key="1">
    <source>
        <dbReference type="SAM" id="Phobius"/>
    </source>
</evidence>
<proteinExistence type="predicted"/>
<dbReference type="Proteomes" id="UP001519289">
    <property type="component" value="Unassembled WGS sequence"/>
</dbReference>
<dbReference type="Pfam" id="PF17280">
    <property type="entry name" value="DUF5345"/>
    <property type="match status" value="1"/>
</dbReference>
<organism evidence="2 3">
    <name type="scientific">Symbiobacterium terraclitae</name>
    <dbReference type="NCBI Taxonomy" id="557451"/>
    <lineage>
        <taxon>Bacteria</taxon>
        <taxon>Bacillati</taxon>
        <taxon>Bacillota</taxon>
        <taxon>Clostridia</taxon>
        <taxon>Eubacteriales</taxon>
        <taxon>Symbiobacteriaceae</taxon>
        <taxon>Symbiobacterium</taxon>
    </lineage>
</organism>
<feature type="transmembrane region" description="Helical" evidence="1">
    <location>
        <begin position="82"/>
        <end position="100"/>
    </location>
</feature>
<dbReference type="InterPro" id="IPR035238">
    <property type="entry name" value="DUF5345"/>
</dbReference>
<evidence type="ECO:0000313" key="2">
    <source>
        <dbReference type="EMBL" id="MBP2016806.1"/>
    </source>
</evidence>
<keyword evidence="1" id="KW-0812">Transmembrane</keyword>
<keyword evidence="3" id="KW-1185">Reference proteome</keyword>
<keyword evidence="1" id="KW-1133">Transmembrane helix</keyword>
<accession>A0ABS4JP80</accession>
<protein>
    <submittedName>
        <fullName evidence="2">Uncharacterized protein</fullName>
    </submittedName>
</protein>
<keyword evidence="1" id="KW-0472">Membrane</keyword>